<accession>A0A162KSP8</accession>
<dbReference type="InterPro" id="IPR036135">
    <property type="entry name" value="MoeA_linker/N_sf"/>
</dbReference>
<dbReference type="OrthoDB" id="9804758at2"/>
<evidence type="ECO:0000256" key="8">
    <source>
        <dbReference type="ARBA" id="ARBA00022505"/>
    </source>
</evidence>
<dbReference type="PANTHER" id="PTHR10192">
    <property type="entry name" value="MOLYBDOPTERIN BIOSYNTHESIS PROTEIN"/>
    <property type="match status" value="1"/>
</dbReference>
<dbReference type="FunFam" id="2.170.190.11:FF:000001">
    <property type="entry name" value="Molybdopterin molybdenumtransferase"/>
    <property type="match status" value="1"/>
</dbReference>
<dbReference type="InterPro" id="IPR005110">
    <property type="entry name" value="MoeA_linker/N"/>
</dbReference>
<dbReference type="PATRIC" id="fig|1538.10.peg.3288"/>
<evidence type="ECO:0000256" key="13">
    <source>
        <dbReference type="ARBA" id="ARBA00047317"/>
    </source>
</evidence>
<evidence type="ECO:0000256" key="3">
    <source>
        <dbReference type="ARBA" id="ARBA00003487"/>
    </source>
</evidence>
<evidence type="ECO:0000313" key="17">
    <source>
        <dbReference type="Proteomes" id="UP000077407"/>
    </source>
</evidence>
<name>A0A162KSP8_9CLOT</name>
<dbReference type="InterPro" id="IPR036425">
    <property type="entry name" value="MoaB/Mog-like_dom_sf"/>
</dbReference>
<organism evidence="16 17">
    <name type="scientific">Clostridium ljungdahlii</name>
    <dbReference type="NCBI Taxonomy" id="1538"/>
    <lineage>
        <taxon>Bacteria</taxon>
        <taxon>Bacillati</taxon>
        <taxon>Bacillota</taxon>
        <taxon>Clostridia</taxon>
        <taxon>Eubacteriales</taxon>
        <taxon>Clostridiaceae</taxon>
        <taxon>Clostridium</taxon>
    </lineage>
</organism>
<dbReference type="PANTHER" id="PTHR10192:SF5">
    <property type="entry name" value="GEPHYRIN"/>
    <property type="match status" value="1"/>
</dbReference>
<keyword evidence="9 14" id="KW-0808">Transferase</keyword>
<dbReference type="AlphaFoldDB" id="A0A162KSP8"/>
<reference evidence="16 17" key="1">
    <citation type="journal article" date="2015" name="Biotechnol. Bioeng.">
        <title>Genome sequence and phenotypic characterization of Caulobacter segnis.</title>
        <authorList>
            <person name="Patel S."/>
            <person name="Fletcher B."/>
            <person name="Scott D.C."/>
            <person name="Ely B."/>
        </authorList>
    </citation>
    <scope>NUCLEOTIDE SEQUENCE [LARGE SCALE GENOMIC DNA]</scope>
    <source>
        <strain evidence="16 17">ERI-2</strain>
    </source>
</reference>
<dbReference type="PROSITE" id="PS01079">
    <property type="entry name" value="MOCF_BIOSYNTHESIS_2"/>
    <property type="match status" value="1"/>
</dbReference>
<dbReference type="InterPro" id="IPR001453">
    <property type="entry name" value="MoaB/Mog_dom"/>
</dbReference>
<evidence type="ECO:0000256" key="6">
    <source>
        <dbReference type="ARBA" id="ARBA00013269"/>
    </source>
</evidence>
<keyword evidence="8 14" id="KW-0500">Molybdenum</keyword>
<comment type="similarity">
    <text evidence="5 14">Belongs to the MoeA family.</text>
</comment>
<dbReference type="Pfam" id="PF03454">
    <property type="entry name" value="MoeA_C"/>
    <property type="match status" value="1"/>
</dbReference>
<sequence length="399" mass="44001">MIDVHEAFSIVMNNTKLLKGEDMSLINSLNRVLAEDISSKDNLPPFDKSCMDGYALKSEDTKGKMSKFRIKGSIKAGDFSDIVLKNGEAIKIMTGAPVPKGADAVIQIEKVKVDGKELHVLEKVSPGTNIFKTGGEIKIGDVALRKGKILRPAEIGLLASLGYTKIKCYKVPKIIVINTGDELINIDQNLMQGKIRNCNEYTLISLIKNLNVEVKSYGIIRDDKDKIFNAIKTAFEEGDIIITTGGASVGDYDFIEDVLQKIGTDIKFTSVAIKPGKPVVFATFKDKLFFGLPGNPLSVINSFESFVAPSIKKMIGRDDAFPEEFPVTLKDDFKSGKERDCYMYVNIKKEDNRYYAYDVGRQDSNGLFTLTKSNGVVIMKKGTSIAKAGDILNGKFIFK</sequence>
<dbReference type="GO" id="GO:0061599">
    <property type="term" value="F:molybdopterin molybdotransferase activity"/>
    <property type="evidence" value="ECO:0007669"/>
    <property type="project" value="UniProtKB-UniRule"/>
</dbReference>
<dbReference type="SMART" id="SM00852">
    <property type="entry name" value="MoCF_biosynth"/>
    <property type="match status" value="1"/>
</dbReference>
<gene>
    <name evidence="16" type="primary">moeA_3</name>
    <name evidence="16" type="ORF">WY13_03232</name>
</gene>
<keyword evidence="12 14" id="KW-0501">Molybdenum cofactor biosynthesis</keyword>
<dbReference type="InterPro" id="IPR038987">
    <property type="entry name" value="MoeA-like"/>
</dbReference>
<feature type="domain" description="MoaB/Mog" evidence="15">
    <location>
        <begin position="175"/>
        <end position="313"/>
    </location>
</feature>
<keyword evidence="10 14" id="KW-0479">Metal-binding</keyword>
<comment type="function">
    <text evidence="3">May be involved in the biosynthesis of molybdopterin.</text>
</comment>
<evidence type="ECO:0000256" key="5">
    <source>
        <dbReference type="ARBA" id="ARBA00010763"/>
    </source>
</evidence>
<protein>
    <recommendedName>
        <fullName evidence="7 14">Molybdopterin molybdenumtransferase</fullName>
        <ecNumber evidence="6 14">2.10.1.1</ecNumber>
    </recommendedName>
</protein>
<comment type="catalytic activity">
    <reaction evidence="13">
        <text>adenylyl-molybdopterin + molybdate = Mo-molybdopterin + AMP + H(+)</text>
        <dbReference type="Rhea" id="RHEA:35047"/>
        <dbReference type="ChEBI" id="CHEBI:15378"/>
        <dbReference type="ChEBI" id="CHEBI:36264"/>
        <dbReference type="ChEBI" id="CHEBI:62727"/>
        <dbReference type="ChEBI" id="CHEBI:71302"/>
        <dbReference type="ChEBI" id="CHEBI:456215"/>
        <dbReference type="EC" id="2.10.1.1"/>
    </reaction>
</comment>
<dbReference type="SUPFAM" id="SSF63882">
    <property type="entry name" value="MoeA N-terminal region -like"/>
    <property type="match status" value="1"/>
</dbReference>
<dbReference type="FunFam" id="3.40.980.10:FF:000004">
    <property type="entry name" value="Molybdopterin molybdenumtransferase"/>
    <property type="match status" value="1"/>
</dbReference>
<evidence type="ECO:0000256" key="2">
    <source>
        <dbReference type="ARBA" id="ARBA00002901"/>
    </source>
</evidence>
<dbReference type="SUPFAM" id="SSF53218">
    <property type="entry name" value="Molybdenum cofactor biosynthesis proteins"/>
    <property type="match status" value="1"/>
</dbReference>
<evidence type="ECO:0000256" key="9">
    <source>
        <dbReference type="ARBA" id="ARBA00022679"/>
    </source>
</evidence>
<dbReference type="Gene3D" id="3.40.980.10">
    <property type="entry name" value="MoaB/Mog-like domain"/>
    <property type="match status" value="1"/>
</dbReference>
<evidence type="ECO:0000256" key="4">
    <source>
        <dbReference type="ARBA" id="ARBA00005046"/>
    </source>
</evidence>
<dbReference type="NCBIfam" id="TIGR00177">
    <property type="entry name" value="molyb_syn"/>
    <property type="match status" value="1"/>
</dbReference>
<dbReference type="EC" id="2.10.1.1" evidence="6 14"/>
<dbReference type="Gene3D" id="3.90.105.10">
    <property type="entry name" value="Molybdopterin biosynthesis moea protein, domain 2"/>
    <property type="match status" value="1"/>
</dbReference>
<dbReference type="GO" id="GO:0006777">
    <property type="term" value="P:Mo-molybdopterin cofactor biosynthetic process"/>
    <property type="evidence" value="ECO:0007669"/>
    <property type="project" value="UniProtKB-UniRule"/>
</dbReference>
<dbReference type="Pfam" id="PF00994">
    <property type="entry name" value="MoCF_biosynth"/>
    <property type="match status" value="1"/>
</dbReference>
<dbReference type="Gene3D" id="2.40.340.10">
    <property type="entry name" value="MoeA, C-terminal, domain IV"/>
    <property type="match status" value="1"/>
</dbReference>
<dbReference type="GO" id="GO:0005829">
    <property type="term" value="C:cytosol"/>
    <property type="evidence" value="ECO:0007669"/>
    <property type="project" value="TreeGrafter"/>
</dbReference>
<comment type="function">
    <text evidence="2 14">Catalyzes the insertion of molybdate into adenylated molybdopterin with the concomitant release of AMP.</text>
</comment>
<comment type="cofactor">
    <cofactor evidence="1 14">
        <name>Mg(2+)</name>
        <dbReference type="ChEBI" id="CHEBI:18420"/>
    </cofactor>
</comment>
<dbReference type="Pfam" id="PF03453">
    <property type="entry name" value="MoeA_N"/>
    <property type="match status" value="1"/>
</dbReference>
<dbReference type="UniPathway" id="UPA00344"/>
<dbReference type="SUPFAM" id="SSF63867">
    <property type="entry name" value="MoeA C-terminal domain-like"/>
    <property type="match status" value="1"/>
</dbReference>
<evidence type="ECO:0000256" key="12">
    <source>
        <dbReference type="ARBA" id="ARBA00023150"/>
    </source>
</evidence>
<dbReference type="Gene3D" id="2.170.190.11">
    <property type="entry name" value="Molybdopterin biosynthesis moea protein, domain 3"/>
    <property type="match status" value="1"/>
</dbReference>
<comment type="caution">
    <text evidence="16">The sequence shown here is derived from an EMBL/GenBank/DDBJ whole genome shotgun (WGS) entry which is preliminary data.</text>
</comment>
<evidence type="ECO:0000313" key="16">
    <source>
        <dbReference type="EMBL" id="OAA83446.1"/>
    </source>
</evidence>
<evidence type="ECO:0000256" key="1">
    <source>
        <dbReference type="ARBA" id="ARBA00001946"/>
    </source>
</evidence>
<evidence type="ECO:0000259" key="15">
    <source>
        <dbReference type="SMART" id="SM00852"/>
    </source>
</evidence>
<dbReference type="NCBIfam" id="NF045515">
    <property type="entry name" value="Glp_gephyrin"/>
    <property type="match status" value="1"/>
</dbReference>
<evidence type="ECO:0000256" key="10">
    <source>
        <dbReference type="ARBA" id="ARBA00022723"/>
    </source>
</evidence>
<evidence type="ECO:0000256" key="11">
    <source>
        <dbReference type="ARBA" id="ARBA00022842"/>
    </source>
</evidence>
<dbReference type="InterPro" id="IPR036688">
    <property type="entry name" value="MoeA_C_domain_IV_sf"/>
</dbReference>
<proteinExistence type="inferred from homology"/>
<dbReference type="InterPro" id="IPR008284">
    <property type="entry name" value="MoCF_biosynth_CS"/>
</dbReference>
<dbReference type="EMBL" id="LITT01000058">
    <property type="protein sequence ID" value="OAA83446.1"/>
    <property type="molecule type" value="Genomic_DNA"/>
</dbReference>
<dbReference type="InterPro" id="IPR005111">
    <property type="entry name" value="MoeA_C_domain_IV"/>
</dbReference>
<dbReference type="CDD" id="cd00887">
    <property type="entry name" value="MoeA"/>
    <property type="match status" value="1"/>
</dbReference>
<evidence type="ECO:0000256" key="14">
    <source>
        <dbReference type="RuleBase" id="RU365090"/>
    </source>
</evidence>
<keyword evidence="11 14" id="KW-0460">Magnesium</keyword>
<dbReference type="RefSeq" id="WP_063556540.1">
    <property type="nucleotide sequence ID" value="NZ_LITT01000058.1"/>
</dbReference>
<dbReference type="GO" id="GO:0046872">
    <property type="term" value="F:metal ion binding"/>
    <property type="evidence" value="ECO:0007669"/>
    <property type="project" value="UniProtKB-UniRule"/>
</dbReference>
<dbReference type="Proteomes" id="UP000077407">
    <property type="component" value="Unassembled WGS sequence"/>
</dbReference>
<evidence type="ECO:0000256" key="7">
    <source>
        <dbReference type="ARBA" id="ARBA00021108"/>
    </source>
</evidence>
<comment type="pathway">
    <text evidence="4 14">Cofactor biosynthesis; molybdopterin biosynthesis.</text>
</comment>